<dbReference type="EMBL" id="ML996595">
    <property type="protein sequence ID" value="KAF2752764.1"/>
    <property type="molecule type" value="Genomic_DNA"/>
</dbReference>
<comment type="similarity">
    <text evidence="2">Belongs to the TAF11 family.</text>
</comment>
<feature type="compositionally biased region" description="Polar residues" evidence="6">
    <location>
        <begin position="66"/>
        <end position="75"/>
    </location>
</feature>
<feature type="domain" description="TAFII28-like protein" evidence="7">
    <location>
        <begin position="162"/>
        <end position="236"/>
    </location>
</feature>
<evidence type="ECO:0000313" key="9">
    <source>
        <dbReference type="Proteomes" id="UP000799437"/>
    </source>
</evidence>
<evidence type="ECO:0000256" key="2">
    <source>
        <dbReference type="ARBA" id="ARBA00009788"/>
    </source>
</evidence>
<dbReference type="Pfam" id="PF04719">
    <property type="entry name" value="TAFII28"/>
    <property type="match status" value="1"/>
</dbReference>
<dbReference type="AlphaFoldDB" id="A0A6A6VSM7"/>
<dbReference type="InterPro" id="IPR045127">
    <property type="entry name" value="TAF11-like"/>
</dbReference>
<feature type="region of interest" description="Disordered" evidence="6">
    <location>
        <begin position="1"/>
        <end position="134"/>
    </location>
</feature>
<dbReference type="RefSeq" id="XP_033595215.1">
    <property type="nucleotide sequence ID" value="XM_033740312.1"/>
</dbReference>
<sequence length="334" mass="36419">MSSPPNTINVPKKRPSLSVPHNQAKRRKPSTGPSALRQTSFPPPEQYIAAGSPGSVTTPRGYGYSRSPSVESSALASVANGAEGSITGRGRKRKRGGATAIADDVRSATGTSTRDNRGGSPAEGEEAEDEDEAGGEDVEVNLEGDGKQDQATQQQEREHLNMLMQALSDDQRARYTVFRAMKLRKDILRKITNQTVSQSVPASIVMAITGYTKTFIIDLLDAAMQVQQEWAEAADPKERYPEDAYQKLNPPPPQQYNSAPTNLMYPKPVKQQVPQKTIGELCGKEVGPLLPEHLREALRRYKKSQESKGTGFIGLSLEGRETTAARTGGKRLFR</sequence>
<dbReference type="GO" id="GO:0005669">
    <property type="term" value="C:transcription factor TFIID complex"/>
    <property type="evidence" value="ECO:0007669"/>
    <property type="project" value="InterPro"/>
</dbReference>
<evidence type="ECO:0000256" key="3">
    <source>
        <dbReference type="ARBA" id="ARBA00023015"/>
    </source>
</evidence>
<dbReference type="GeneID" id="54481366"/>
<gene>
    <name evidence="8" type="ORF">EJ05DRAFT_266319</name>
</gene>
<dbReference type="GO" id="GO:0051123">
    <property type="term" value="P:RNA polymerase II preinitiation complex assembly"/>
    <property type="evidence" value="ECO:0007669"/>
    <property type="project" value="InterPro"/>
</dbReference>
<dbReference type="PANTHER" id="PTHR13218">
    <property type="entry name" value="TRANSCRIPTION INITIATION FACTOR TFIID SUBUNIT 11-RELATED"/>
    <property type="match status" value="1"/>
</dbReference>
<dbReference type="PANTHER" id="PTHR13218:SF8">
    <property type="entry name" value="TRANSCRIPTION INITIATION FACTOR TFIID SUBUNIT 11"/>
    <property type="match status" value="1"/>
</dbReference>
<dbReference type="CDD" id="cd08048">
    <property type="entry name" value="HFD_TAF11"/>
    <property type="match status" value="1"/>
</dbReference>
<evidence type="ECO:0000256" key="6">
    <source>
        <dbReference type="SAM" id="MobiDB-lite"/>
    </source>
</evidence>
<comment type="subcellular location">
    <subcellularLocation>
        <location evidence="1">Nucleus</location>
    </subcellularLocation>
</comment>
<keyword evidence="4" id="KW-0804">Transcription</keyword>
<dbReference type="GO" id="GO:0016251">
    <property type="term" value="F:RNA polymerase II general transcription initiation factor activity"/>
    <property type="evidence" value="ECO:0007669"/>
    <property type="project" value="TreeGrafter"/>
</dbReference>
<dbReference type="GO" id="GO:0046982">
    <property type="term" value="F:protein heterodimerization activity"/>
    <property type="evidence" value="ECO:0007669"/>
    <property type="project" value="InterPro"/>
</dbReference>
<keyword evidence="9" id="KW-1185">Reference proteome</keyword>
<dbReference type="SUPFAM" id="SSF47113">
    <property type="entry name" value="Histone-fold"/>
    <property type="match status" value="1"/>
</dbReference>
<dbReference type="OrthoDB" id="28335at2759"/>
<protein>
    <recommendedName>
        <fullName evidence="7">TAFII28-like protein domain-containing protein</fullName>
    </recommendedName>
</protein>
<evidence type="ECO:0000313" key="8">
    <source>
        <dbReference type="EMBL" id="KAF2752764.1"/>
    </source>
</evidence>
<evidence type="ECO:0000256" key="1">
    <source>
        <dbReference type="ARBA" id="ARBA00004123"/>
    </source>
</evidence>
<name>A0A6A6VSM7_9PEZI</name>
<proteinExistence type="inferred from homology"/>
<feature type="compositionally biased region" description="Polar residues" evidence="6">
    <location>
        <begin position="31"/>
        <end position="40"/>
    </location>
</feature>
<dbReference type="Gene3D" id="1.10.20.10">
    <property type="entry name" value="Histone, subunit A"/>
    <property type="match status" value="1"/>
</dbReference>
<keyword evidence="5" id="KW-0539">Nucleus</keyword>
<organism evidence="8 9">
    <name type="scientific">Pseudovirgaria hyperparasitica</name>
    <dbReference type="NCBI Taxonomy" id="470096"/>
    <lineage>
        <taxon>Eukaryota</taxon>
        <taxon>Fungi</taxon>
        <taxon>Dikarya</taxon>
        <taxon>Ascomycota</taxon>
        <taxon>Pezizomycotina</taxon>
        <taxon>Dothideomycetes</taxon>
        <taxon>Dothideomycetes incertae sedis</taxon>
        <taxon>Acrospermales</taxon>
        <taxon>Acrospermaceae</taxon>
        <taxon>Pseudovirgaria</taxon>
    </lineage>
</organism>
<evidence type="ECO:0000259" key="7">
    <source>
        <dbReference type="Pfam" id="PF04719"/>
    </source>
</evidence>
<accession>A0A6A6VSM7</accession>
<evidence type="ECO:0000256" key="4">
    <source>
        <dbReference type="ARBA" id="ARBA00023163"/>
    </source>
</evidence>
<reference evidence="8" key="1">
    <citation type="journal article" date="2020" name="Stud. Mycol.">
        <title>101 Dothideomycetes genomes: a test case for predicting lifestyles and emergence of pathogens.</title>
        <authorList>
            <person name="Haridas S."/>
            <person name="Albert R."/>
            <person name="Binder M."/>
            <person name="Bloem J."/>
            <person name="Labutti K."/>
            <person name="Salamov A."/>
            <person name="Andreopoulos B."/>
            <person name="Baker S."/>
            <person name="Barry K."/>
            <person name="Bills G."/>
            <person name="Bluhm B."/>
            <person name="Cannon C."/>
            <person name="Castanera R."/>
            <person name="Culley D."/>
            <person name="Daum C."/>
            <person name="Ezra D."/>
            <person name="Gonzalez J."/>
            <person name="Henrissat B."/>
            <person name="Kuo A."/>
            <person name="Liang C."/>
            <person name="Lipzen A."/>
            <person name="Lutzoni F."/>
            <person name="Magnuson J."/>
            <person name="Mondo S."/>
            <person name="Nolan M."/>
            <person name="Ohm R."/>
            <person name="Pangilinan J."/>
            <person name="Park H.-J."/>
            <person name="Ramirez L."/>
            <person name="Alfaro M."/>
            <person name="Sun H."/>
            <person name="Tritt A."/>
            <person name="Yoshinaga Y."/>
            <person name="Zwiers L.-H."/>
            <person name="Turgeon B."/>
            <person name="Goodwin S."/>
            <person name="Spatafora J."/>
            <person name="Crous P."/>
            <person name="Grigoriev I."/>
        </authorList>
    </citation>
    <scope>NUCLEOTIDE SEQUENCE</scope>
    <source>
        <strain evidence="8">CBS 121739</strain>
    </source>
</reference>
<keyword evidence="3" id="KW-0805">Transcription regulation</keyword>
<dbReference type="InterPro" id="IPR006809">
    <property type="entry name" value="TAFII28_dom"/>
</dbReference>
<dbReference type="Proteomes" id="UP000799437">
    <property type="component" value="Unassembled WGS sequence"/>
</dbReference>
<feature type="compositionally biased region" description="Acidic residues" evidence="6">
    <location>
        <begin position="123"/>
        <end position="134"/>
    </location>
</feature>
<dbReference type="InterPro" id="IPR009072">
    <property type="entry name" value="Histone-fold"/>
</dbReference>
<evidence type="ECO:0000256" key="5">
    <source>
        <dbReference type="ARBA" id="ARBA00023242"/>
    </source>
</evidence>